<reference evidence="1" key="2">
    <citation type="submission" date="2014-05" db="EMBL/GenBank/DDBJ databases">
        <title>The genome and life-stage specific transcriptomes of Globodera pallida elucidate key aspects of plant parasitism by a cyst nematode.</title>
        <authorList>
            <person name="Cotton J.A."/>
            <person name="Lilley C.J."/>
            <person name="Jones L.M."/>
            <person name="Kikuchi T."/>
            <person name="Reid A.J."/>
            <person name="Thorpe P."/>
            <person name="Tsai I.J."/>
            <person name="Beasley H."/>
            <person name="Blok V."/>
            <person name="Cock P.J.A."/>
            <person name="Van den Akker S.E."/>
            <person name="Holroyd N."/>
            <person name="Hunt M."/>
            <person name="Mantelin S."/>
            <person name="Naghra H."/>
            <person name="Pain A."/>
            <person name="Palomares-Rius J.E."/>
            <person name="Zarowiecki M."/>
            <person name="Berriman M."/>
            <person name="Jones J.T."/>
            <person name="Urwin P.E."/>
        </authorList>
    </citation>
    <scope>NUCLEOTIDE SEQUENCE [LARGE SCALE GENOMIC DNA]</scope>
    <source>
        <strain evidence="1">Lindley</strain>
    </source>
</reference>
<evidence type="ECO:0000313" key="2">
    <source>
        <dbReference type="WBParaSite" id="GPLIN_001494800"/>
    </source>
</evidence>
<keyword evidence="1" id="KW-1185">Reference proteome</keyword>
<organism evidence="1 2">
    <name type="scientific">Globodera pallida</name>
    <name type="common">Potato cyst nematode worm</name>
    <name type="synonym">Heterodera pallida</name>
    <dbReference type="NCBI Taxonomy" id="36090"/>
    <lineage>
        <taxon>Eukaryota</taxon>
        <taxon>Metazoa</taxon>
        <taxon>Ecdysozoa</taxon>
        <taxon>Nematoda</taxon>
        <taxon>Chromadorea</taxon>
        <taxon>Rhabditida</taxon>
        <taxon>Tylenchina</taxon>
        <taxon>Tylenchomorpha</taxon>
        <taxon>Tylenchoidea</taxon>
        <taxon>Heteroderidae</taxon>
        <taxon>Heteroderinae</taxon>
        <taxon>Globodera</taxon>
    </lineage>
</organism>
<dbReference type="Proteomes" id="UP000050741">
    <property type="component" value="Unassembled WGS sequence"/>
</dbReference>
<sequence>MHMLSVRPKLGQFEPDVQGLEERFGNLFVK</sequence>
<dbReference type="WBParaSite" id="GPLIN_001494800">
    <property type="protein sequence ID" value="GPLIN_001494800"/>
    <property type="gene ID" value="GPLIN_001494800"/>
</dbReference>
<evidence type="ECO:0000313" key="1">
    <source>
        <dbReference type="Proteomes" id="UP000050741"/>
    </source>
</evidence>
<protein>
    <submittedName>
        <fullName evidence="2">Transposase</fullName>
    </submittedName>
</protein>
<name>A0A183CPZ0_GLOPA</name>
<dbReference type="AlphaFoldDB" id="A0A183CPZ0"/>
<reference evidence="1" key="1">
    <citation type="submission" date="2013-12" db="EMBL/GenBank/DDBJ databases">
        <authorList>
            <person name="Aslett M."/>
        </authorList>
    </citation>
    <scope>NUCLEOTIDE SEQUENCE [LARGE SCALE GENOMIC DNA]</scope>
    <source>
        <strain evidence="1">Lindley</strain>
    </source>
</reference>
<reference evidence="2" key="3">
    <citation type="submission" date="2016-06" db="UniProtKB">
        <authorList>
            <consortium name="WormBaseParasite"/>
        </authorList>
    </citation>
    <scope>IDENTIFICATION</scope>
</reference>
<proteinExistence type="predicted"/>
<accession>A0A183CPZ0</accession>